<reference evidence="1" key="1">
    <citation type="journal article" date="2013" name="BMC Genomics">
        <title>Unscrambling butterfly oogenesis.</title>
        <authorList>
            <person name="Carter J.M."/>
            <person name="Baker S.C."/>
            <person name="Pink R."/>
            <person name="Carter D.R."/>
            <person name="Collins A."/>
            <person name="Tomlin J."/>
            <person name="Gibbs M."/>
            <person name="Breuker C.J."/>
        </authorList>
    </citation>
    <scope>NUCLEOTIDE SEQUENCE</scope>
    <source>
        <tissue evidence="1">Ovary</tissue>
    </source>
</reference>
<accession>S4NW34</accession>
<name>S4NW34_9NEOP</name>
<evidence type="ECO:0000313" key="1">
    <source>
        <dbReference type="EMBL" id="JAA81224.1"/>
    </source>
</evidence>
<proteinExistence type="predicted"/>
<dbReference type="AlphaFoldDB" id="S4NW34"/>
<feature type="non-terminal residue" evidence="1">
    <location>
        <position position="1"/>
    </location>
</feature>
<reference evidence="1" key="2">
    <citation type="submission" date="2013-05" db="EMBL/GenBank/DDBJ databases">
        <authorList>
            <person name="Carter J.-M."/>
            <person name="Baker S.C."/>
            <person name="Pink R."/>
            <person name="Carter D.R.F."/>
            <person name="Collins A."/>
            <person name="Tomlin J."/>
            <person name="Gibbs M."/>
            <person name="Breuker C.J."/>
        </authorList>
    </citation>
    <scope>NUCLEOTIDE SEQUENCE</scope>
    <source>
        <tissue evidence="1">Ovary</tissue>
    </source>
</reference>
<protein>
    <submittedName>
        <fullName evidence="1">Uncharacterized protein</fullName>
    </submittedName>
</protein>
<sequence>RKTKSYPEIKVLGRPTTTSLRKPTLNDVATLYGHIHKGVFTLCSHIHKAFSNALINMIRNILIINFESLL</sequence>
<dbReference type="EMBL" id="GAIX01011336">
    <property type="protein sequence ID" value="JAA81224.1"/>
    <property type="molecule type" value="Transcribed_RNA"/>
</dbReference>
<organism evidence="1">
    <name type="scientific">Pararge aegeria</name>
    <name type="common">speckled wood butterfly</name>
    <dbReference type="NCBI Taxonomy" id="116150"/>
    <lineage>
        <taxon>Eukaryota</taxon>
        <taxon>Metazoa</taxon>
        <taxon>Ecdysozoa</taxon>
        <taxon>Arthropoda</taxon>
        <taxon>Hexapoda</taxon>
        <taxon>Insecta</taxon>
        <taxon>Pterygota</taxon>
        <taxon>Neoptera</taxon>
        <taxon>Endopterygota</taxon>
        <taxon>Lepidoptera</taxon>
        <taxon>Glossata</taxon>
        <taxon>Ditrysia</taxon>
        <taxon>Papilionoidea</taxon>
        <taxon>Nymphalidae</taxon>
        <taxon>Satyrinae</taxon>
        <taxon>Satyrini</taxon>
        <taxon>Parargina</taxon>
        <taxon>Pararge</taxon>
    </lineage>
</organism>